<feature type="transmembrane region" description="Helical" evidence="2">
    <location>
        <begin position="75"/>
        <end position="96"/>
    </location>
</feature>
<reference evidence="4" key="1">
    <citation type="submission" date="2020-06" db="EMBL/GenBank/DDBJ databases">
        <title>A chromosome-scale genome assembly of Talaromyces rugulosus W13939.</title>
        <authorList>
            <person name="Wang B."/>
            <person name="Guo L."/>
            <person name="Ye K."/>
            <person name="Wang L."/>
        </authorList>
    </citation>
    <scope>NUCLEOTIDE SEQUENCE [LARGE SCALE GENOMIC DNA]</scope>
    <source>
        <strain evidence="4">W13939</strain>
    </source>
</reference>
<evidence type="ECO:0000256" key="2">
    <source>
        <dbReference type="SAM" id="Phobius"/>
    </source>
</evidence>
<feature type="region of interest" description="Disordered" evidence="1">
    <location>
        <begin position="29"/>
        <end position="52"/>
    </location>
</feature>
<feature type="transmembrane region" description="Helical" evidence="2">
    <location>
        <begin position="276"/>
        <end position="297"/>
    </location>
</feature>
<feature type="transmembrane region" description="Helical" evidence="2">
    <location>
        <begin position="144"/>
        <end position="166"/>
    </location>
</feature>
<feature type="transmembrane region" description="Helical" evidence="2">
    <location>
        <begin position="355"/>
        <end position="377"/>
    </location>
</feature>
<gene>
    <name evidence="3" type="ORF">TRUGW13939_02334</name>
</gene>
<dbReference type="Proteomes" id="UP000509510">
    <property type="component" value="Chromosome I"/>
</dbReference>
<keyword evidence="4" id="KW-1185">Reference proteome</keyword>
<feature type="transmembrane region" description="Helical" evidence="2">
    <location>
        <begin position="102"/>
        <end position="124"/>
    </location>
</feature>
<dbReference type="AlphaFoldDB" id="A0A7H8QN28"/>
<protein>
    <submittedName>
        <fullName evidence="3">Uncharacterized protein</fullName>
    </submittedName>
</protein>
<feature type="transmembrane region" description="Helical" evidence="2">
    <location>
        <begin position="178"/>
        <end position="201"/>
    </location>
</feature>
<name>A0A7H8QN28_TALRU</name>
<keyword evidence="2" id="KW-1133">Transmembrane helix</keyword>
<evidence type="ECO:0000256" key="1">
    <source>
        <dbReference type="SAM" id="MobiDB-lite"/>
    </source>
</evidence>
<keyword evidence="2" id="KW-0812">Transmembrane</keyword>
<keyword evidence="2" id="KW-0472">Membrane</keyword>
<dbReference type="GeneID" id="55989843"/>
<evidence type="ECO:0000313" key="4">
    <source>
        <dbReference type="Proteomes" id="UP000509510"/>
    </source>
</evidence>
<accession>A0A7H8QN28</accession>
<proteinExistence type="predicted"/>
<dbReference type="RefSeq" id="XP_035341421.1">
    <property type="nucleotide sequence ID" value="XM_035485528.1"/>
</dbReference>
<dbReference type="OrthoDB" id="2896006at2759"/>
<evidence type="ECO:0000313" key="3">
    <source>
        <dbReference type="EMBL" id="QKX55242.1"/>
    </source>
</evidence>
<dbReference type="KEGG" id="trg:TRUGW13939_02334"/>
<dbReference type="EMBL" id="CP055898">
    <property type="protein sequence ID" value="QKX55242.1"/>
    <property type="molecule type" value="Genomic_DNA"/>
</dbReference>
<sequence>MIFQFEYIDGSIISALAILETPNAENSQKVASSEVGETEGSAAGQSGITTTDESENARQFLWDLRQDFVRDLIPFLVNSFLGHAGLYILSLAGYIGMNSNSIPGLVFLLTIGIIGKMFATPTSFNAVTSQRSLARRLLQAEGEIWPVFIGLDIFMVYMFMTAVIMVSAKSNYTGEVTFLVLIISRLFVGLALTNLHTAWVHTVISKTTKKSIWQRIPGWRKWIEILPVASLDIVLPNCVYYLAKVLLVSFHGVFFAALGSQAYENMPSSLTTSGKIAFVTIPILSKSLVSLFTRVLYVMVAASMLPDNDQSIVPFDRSFGGRANNETHCLSIPDAFRTMKVQNWYRYMKIVWEMLMYEISWLCPFIIVIAMELYYWAPDTAIDLLVLLVPKDF</sequence>
<organism evidence="3 4">
    <name type="scientific">Talaromyces rugulosus</name>
    <name type="common">Penicillium rugulosum</name>
    <dbReference type="NCBI Taxonomy" id="121627"/>
    <lineage>
        <taxon>Eukaryota</taxon>
        <taxon>Fungi</taxon>
        <taxon>Dikarya</taxon>
        <taxon>Ascomycota</taxon>
        <taxon>Pezizomycotina</taxon>
        <taxon>Eurotiomycetes</taxon>
        <taxon>Eurotiomycetidae</taxon>
        <taxon>Eurotiales</taxon>
        <taxon>Trichocomaceae</taxon>
        <taxon>Talaromyces</taxon>
        <taxon>Talaromyces sect. Islandici</taxon>
    </lineage>
</organism>